<dbReference type="eggNOG" id="COG2001">
    <property type="taxonomic scope" value="Bacteria"/>
</dbReference>
<evidence type="ECO:0000256" key="4">
    <source>
        <dbReference type="ARBA" id="ARBA00023015"/>
    </source>
</evidence>
<dbReference type="Proteomes" id="UP000019678">
    <property type="component" value="Unassembled WGS sequence"/>
</dbReference>
<dbReference type="NCBIfam" id="TIGR00242">
    <property type="entry name" value="division/cell wall cluster transcriptional repressor MraZ"/>
    <property type="match status" value="1"/>
</dbReference>
<evidence type="ECO:0000256" key="5">
    <source>
        <dbReference type="ARBA" id="ARBA00023125"/>
    </source>
</evidence>
<evidence type="ECO:0000256" key="1">
    <source>
        <dbReference type="ARBA" id="ARBA00013860"/>
    </source>
</evidence>
<name>A0A017SZH8_9BACT</name>
<comment type="caution">
    <text evidence="9">The sequence shown here is derived from an EMBL/GenBank/DDBJ whole genome shotgun (WGS) entry which is preliminary data.</text>
</comment>
<dbReference type="EMBL" id="ASRX01000061">
    <property type="protein sequence ID" value="EYF02394.1"/>
    <property type="molecule type" value="Genomic_DNA"/>
</dbReference>
<dbReference type="GO" id="GO:0009295">
    <property type="term" value="C:nucleoid"/>
    <property type="evidence" value="ECO:0007669"/>
    <property type="project" value="UniProtKB-SubCell"/>
</dbReference>
<dbReference type="GO" id="GO:0051301">
    <property type="term" value="P:cell division"/>
    <property type="evidence" value="ECO:0007669"/>
    <property type="project" value="UniProtKB-KW"/>
</dbReference>
<protein>
    <recommendedName>
        <fullName evidence="1 7">Transcriptional regulator MraZ</fullName>
    </recommendedName>
</protein>
<evidence type="ECO:0000259" key="8">
    <source>
        <dbReference type="PROSITE" id="PS51740"/>
    </source>
</evidence>
<dbReference type="AlphaFoldDB" id="A0A017SZH8"/>
<dbReference type="Gene3D" id="3.40.1550.20">
    <property type="entry name" value="Transcriptional regulator MraZ domain"/>
    <property type="match status" value="1"/>
</dbReference>
<comment type="subunit">
    <text evidence="7">Forms oligomers.</text>
</comment>
<dbReference type="STRING" id="1192034.CAP_7165"/>
<organism evidence="9 10">
    <name type="scientific">Chondromyces apiculatus DSM 436</name>
    <dbReference type="NCBI Taxonomy" id="1192034"/>
    <lineage>
        <taxon>Bacteria</taxon>
        <taxon>Pseudomonadati</taxon>
        <taxon>Myxococcota</taxon>
        <taxon>Polyangia</taxon>
        <taxon>Polyangiales</taxon>
        <taxon>Polyangiaceae</taxon>
        <taxon>Chondromyces</taxon>
    </lineage>
</organism>
<feature type="domain" description="SpoVT-AbrB" evidence="8">
    <location>
        <begin position="81"/>
        <end position="124"/>
    </location>
</feature>
<dbReference type="InterPro" id="IPR035644">
    <property type="entry name" value="MraZ_C"/>
</dbReference>
<keyword evidence="2 7" id="KW-0963">Cytoplasm</keyword>
<dbReference type="NCBIfam" id="NF001482">
    <property type="entry name" value="PRK00326.3-4"/>
    <property type="match status" value="1"/>
</dbReference>
<dbReference type="CDD" id="cd16321">
    <property type="entry name" value="MraZ_C"/>
    <property type="match status" value="1"/>
</dbReference>
<dbReference type="PROSITE" id="PS51740">
    <property type="entry name" value="SPOVT_ABRB"/>
    <property type="match status" value="2"/>
</dbReference>
<feature type="domain" description="SpoVT-AbrB" evidence="8">
    <location>
        <begin position="5"/>
        <end position="52"/>
    </location>
</feature>
<sequence length="149" mass="16795">MFRGHYEHAIDAKGRTSLPARFREVLAATNDLRLVITPALFDSCIHVYPMRAWEELEAKVAAMPQFDTNVVAFRRRYLSAAVECDLDKQGRILVPPSLREHAKLNASVLWAGMGKTAELWSQECWTAAQQMSEAEALSFKAAIAEQFKL</sequence>
<reference evidence="9 10" key="1">
    <citation type="submission" date="2013-05" db="EMBL/GenBank/DDBJ databases">
        <title>Genome assembly of Chondromyces apiculatus DSM 436.</title>
        <authorList>
            <person name="Sharma G."/>
            <person name="Khatri I."/>
            <person name="Kaur C."/>
            <person name="Mayilraj S."/>
            <person name="Subramanian S."/>
        </authorList>
    </citation>
    <scope>NUCLEOTIDE SEQUENCE [LARGE SCALE GENOMIC DNA]</scope>
    <source>
        <strain evidence="9 10">DSM 436</strain>
    </source>
</reference>
<dbReference type="CDD" id="cd16320">
    <property type="entry name" value="MraZ_N"/>
    <property type="match status" value="1"/>
</dbReference>
<keyword evidence="6 7" id="KW-0804">Transcription</keyword>
<comment type="similarity">
    <text evidence="7">Belongs to the MraZ family.</text>
</comment>
<dbReference type="PANTHER" id="PTHR34701">
    <property type="entry name" value="TRANSCRIPTIONAL REGULATOR MRAZ"/>
    <property type="match status" value="1"/>
</dbReference>
<dbReference type="RefSeq" id="WP_044247714.1">
    <property type="nucleotide sequence ID" value="NZ_ASRX01000061.1"/>
</dbReference>
<dbReference type="InterPro" id="IPR037914">
    <property type="entry name" value="SpoVT-AbrB_sf"/>
</dbReference>
<keyword evidence="4 7" id="KW-0805">Transcription regulation</keyword>
<keyword evidence="9" id="KW-0131">Cell cycle</keyword>
<dbReference type="GO" id="GO:0003700">
    <property type="term" value="F:DNA-binding transcription factor activity"/>
    <property type="evidence" value="ECO:0007669"/>
    <property type="project" value="UniProtKB-UniRule"/>
</dbReference>
<dbReference type="InterPro" id="IPR007159">
    <property type="entry name" value="SpoVT-AbrB_dom"/>
</dbReference>
<dbReference type="GO" id="GO:0005737">
    <property type="term" value="C:cytoplasm"/>
    <property type="evidence" value="ECO:0007669"/>
    <property type="project" value="UniProtKB-UniRule"/>
</dbReference>
<keyword evidence="10" id="KW-1185">Reference proteome</keyword>
<evidence type="ECO:0000256" key="2">
    <source>
        <dbReference type="ARBA" id="ARBA00022490"/>
    </source>
</evidence>
<keyword evidence="5 7" id="KW-0238">DNA-binding</keyword>
<evidence type="ECO:0000256" key="3">
    <source>
        <dbReference type="ARBA" id="ARBA00022737"/>
    </source>
</evidence>
<gene>
    <name evidence="7" type="primary">mraZ</name>
    <name evidence="9" type="ORF">CAP_7165</name>
</gene>
<evidence type="ECO:0000256" key="7">
    <source>
        <dbReference type="HAMAP-Rule" id="MF_01008"/>
    </source>
</evidence>
<dbReference type="GO" id="GO:2000143">
    <property type="term" value="P:negative regulation of DNA-templated transcription initiation"/>
    <property type="evidence" value="ECO:0007669"/>
    <property type="project" value="TreeGrafter"/>
</dbReference>
<dbReference type="InterPro" id="IPR020603">
    <property type="entry name" value="MraZ_dom"/>
</dbReference>
<evidence type="ECO:0000313" key="10">
    <source>
        <dbReference type="Proteomes" id="UP000019678"/>
    </source>
</evidence>
<dbReference type="SUPFAM" id="SSF89447">
    <property type="entry name" value="AbrB/MazE/MraZ-like"/>
    <property type="match status" value="1"/>
</dbReference>
<accession>A0A017SZH8</accession>
<comment type="subcellular location">
    <subcellularLocation>
        <location evidence="7">Cytoplasm</location>
        <location evidence="7">Nucleoid</location>
    </subcellularLocation>
</comment>
<dbReference type="InterPro" id="IPR003444">
    <property type="entry name" value="MraZ"/>
</dbReference>
<evidence type="ECO:0000256" key="6">
    <source>
        <dbReference type="ARBA" id="ARBA00023163"/>
    </source>
</evidence>
<dbReference type="GO" id="GO:0000976">
    <property type="term" value="F:transcription cis-regulatory region binding"/>
    <property type="evidence" value="ECO:0007669"/>
    <property type="project" value="TreeGrafter"/>
</dbReference>
<dbReference type="HAMAP" id="MF_01008">
    <property type="entry name" value="MraZ"/>
    <property type="match status" value="1"/>
</dbReference>
<dbReference type="InterPro" id="IPR038619">
    <property type="entry name" value="MraZ_sf"/>
</dbReference>
<dbReference type="Pfam" id="PF02381">
    <property type="entry name" value="MraZ"/>
    <property type="match status" value="2"/>
</dbReference>
<dbReference type="PANTHER" id="PTHR34701:SF1">
    <property type="entry name" value="TRANSCRIPTIONAL REGULATOR MRAZ"/>
    <property type="match status" value="1"/>
</dbReference>
<keyword evidence="9" id="KW-0132">Cell division</keyword>
<proteinExistence type="inferred from homology"/>
<dbReference type="InterPro" id="IPR035642">
    <property type="entry name" value="MraZ_N"/>
</dbReference>
<keyword evidence="3" id="KW-0677">Repeat</keyword>
<evidence type="ECO:0000313" key="9">
    <source>
        <dbReference type="EMBL" id="EYF02394.1"/>
    </source>
</evidence>